<dbReference type="GO" id="GO:0010507">
    <property type="term" value="P:negative regulation of autophagy"/>
    <property type="evidence" value="ECO:0007669"/>
    <property type="project" value="TreeGrafter"/>
</dbReference>
<reference evidence="6" key="2">
    <citation type="submission" date="2015-01" db="EMBL/GenBank/DDBJ databases">
        <title>Evolutionary Origins and Diversification of the Mycorrhizal Mutualists.</title>
        <authorList>
            <consortium name="DOE Joint Genome Institute"/>
            <consortium name="Mycorrhizal Genomics Consortium"/>
            <person name="Kohler A."/>
            <person name="Kuo A."/>
            <person name="Nagy L.G."/>
            <person name="Floudas D."/>
            <person name="Copeland A."/>
            <person name="Barry K.W."/>
            <person name="Cichocki N."/>
            <person name="Veneault-Fourrey C."/>
            <person name="LaButti K."/>
            <person name="Lindquist E.A."/>
            <person name="Lipzen A."/>
            <person name="Lundell T."/>
            <person name="Morin E."/>
            <person name="Murat C."/>
            <person name="Riley R."/>
            <person name="Ohm R."/>
            <person name="Sun H."/>
            <person name="Tunlid A."/>
            <person name="Henrissat B."/>
            <person name="Grigoriev I.V."/>
            <person name="Hibbett D.S."/>
            <person name="Martin F."/>
        </authorList>
    </citation>
    <scope>NUCLEOTIDE SEQUENCE [LARGE SCALE GENOMIC DNA]</scope>
    <source>
        <strain evidence="6">MAFF 305830</strain>
    </source>
</reference>
<dbReference type="InterPro" id="IPR027417">
    <property type="entry name" value="P-loop_NTPase"/>
</dbReference>
<comment type="subunit">
    <text evidence="4">Component of the GSE complex.</text>
</comment>
<protein>
    <recommendedName>
        <fullName evidence="4">GTP-binding protein</fullName>
    </recommendedName>
</protein>
<dbReference type="Pfam" id="PF04670">
    <property type="entry name" value="Gtr1_RagA"/>
    <property type="match status" value="1"/>
</dbReference>
<dbReference type="Proteomes" id="UP000054097">
    <property type="component" value="Unassembled WGS sequence"/>
</dbReference>
<reference evidence="5 6" key="1">
    <citation type="submission" date="2014-04" db="EMBL/GenBank/DDBJ databases">
        <authorList>
            <consortium name="DOE Joint Genome Institute"/>
            <person name="Kuo A."/>
            <person name="Zuccaro A."/>
            <person name="Kohler A."/>
            <person name="Nagy L.G."/>
            <person name="Floudas D."/>
            <person name="Copeland A."/>
            <person name="Barry K.W."/>
            <person name="Cichocki N."/>
            <person name="Veneault-Fourrey C."/>
            <person name="LaButti K."/>
            <person name="Lindquist E.A."/>
            <person name="Lipzen A."/>
            <person name="Lundell T."/>
            <person name="Morin E."/>
            <person name="Murat C."/>
            <person name="Sun H."/>
            <person name="Tunlid A."/>
            <person name="Henrissat B."/>
            <person name="Grigoriev I.V."/>
            <person name="Hibbett D.S."/>
            <person name="Martin F."/>
            <person name="Nordberg H.P."/>
            <person name="Cantor M.N."/>
            <person name="Hua S.X."/>
        </authorList>
    </citation>
    <scope>NUCLEOTIDE SEQUENCE [LARGE SCALE GENOMIC DNA]</scope>
    <source>
        <strain evidence="5 6">MAFF 305830</strain>
    </source>
</reference>
<evidence type="ECO:0000313" key="6">
    <source>
        <dbReference type="Proteomes" id="UP000054097"/>
    </source>
</evidence>
<evidence type="ECO:0000313" key="5">
    <source>
        <dbReference type="EMBL" id="KIM33122.1"/>
    </source>
</evidence>
<dbReference type="GO" id="GO:1990131">
    <property type="term" value="C:Gtr1-Gtr2 GTPase complex"/>
    <property type="evidence" value="ECO:0007669"/>
    <property type="project" value="UniProtKB-UniRule"/>
</dbReference>
<evidence type="ECO:0000256" key="1">
    <source>
        <dbReference type="ARBA" id="ARBA00007756"/>
    </source>
</evidence>
<proteinExistence type="inferred from homology"/>
<dbReference type="PANTHER" id="PTHR11259">
    <property type="entry name" value="RAS-RELATED GTP BINDING RAG/GTR YEAST"/>
    <property type="match status" value="1"/>
</dbReference>
<organism evidence="5 6">
    <name type="scientific">Serendipita vermifera MAFF 305830</name>
    <dbReference type="NCBI Taxonomy" id="933852"/>
    <lineage>
        <taxon>Eukaryota</taxon>
        <taxon>Fungi</taxon>
        <taxon>Dikarya</taxon>
        <taxon>Basidiomycota</taxon>
        <taxon>Agaricomycotina</taxon>
        <taxon>Agaricomycetes</taxon>
        <taxon>Sebacinales</taxon>
        <taxon>Serendipitaceae</taxon>
        <taxon>Serendipita</taxon>
    </lineage>
</organism>
<sequence length="346" mass="38854">MERNVKREKKVILMGDAGSGKSSMRAVIFKNTLPDLTYRLSSTHSYERENFRFFGGPNSNAPTLSLWDCASQRGFVESYLSEDGQATVFAHASTMIYVFEVTKLVNGRPPEMSMDYFSRCLEALDRQSPGAPVFVLIQKMDLVQPAQKQADFDAWITGVKAAAGDRPLTVYGTSIYEDTLYRAWSAIIRILVPNVSDLSRNLSILSKSCGAIETVIFEKNTFLLVAKSTVDEPESDFLMVKHNVPDDQEERHAIQSTKSHGPINRFEVITKLIKTFKNDSRRHSSETFESLRMEIADFTLVLESLTATSYVLVIASNEEPRISPEAIALNISMVRARFEQLQIAAK</sequence>
<comment type="function">
    <text evidence="4">GTPase involved in activation of the TORC1 signaling pathway, which promotes growth and represses autophagy in nutrient-rich conditions.</text>
</comment>
<keyword evidence="2 4" id="KW-0547">Nucleotide-binding</keyword>
<dbReference type="Gene3D" id="3.30.450.190">
    <property type="match status" value="1"/>
</dbReference>
<accession>A0A0C2XW89</accession>
<dbReference type="PANTHER" id="PTHR11259:SF1">
    <property type="entry name" value="RAS-RELATED GTP-BINDING PROTEIN"/>
    <property type="match status" value="1"/>
</dbReference>
<keyword evidence="6" id="KW-1185">Reference proteome</keyword>
<dbReference type="OrthoDB" id="10020193at2759"/>
<evidence type="ECO:0000256" key="3">
    <source>
        <dbReference type="ARBA" id="ARBA00023134"/>
    </source>
</evidence>
<dbReference type="HOGENOM" id="CLU_044099_0_0_1"/>
<dbReference type="AlphaFoldDB" id="A0A0C2XW89"/>
<dbReference type="EMBL" id="KN824278">
    <property type="protein sequence ID" value="KIM33122.1"/>
    <property type="molecule type" value="Genomic_DNA"/>
</dbReference>
<dbReference type="GO" id="GO:1904263">
    <property type="term" value="P:positive regulation of TORC1 signaling"/>
    <property type="evidence" value="ECO:0007669"/>
    <property type="project" value="TreeGrafter"/>
</dbReference>
<dbReference type="GO" id="GO:0005634">
    <property type="term" value="C:nucleus"/>
    <property type="evidence" value="ECO:0007669"/>
    <property type="project" value="TreeGrafter"/>
</dbReference>
<dbReference type="GO" id="GO:0003924">
    <property type="term" value="F:GTPase activity"/>
    <property type="evidence" value="ECO:0007669"/>
    <property type="project" value="UniProtKB-UniRule"/>
</dbReference>
<dbReference type="InterPro" id="IPR006762">
    <property type="entry name" value="Gtr1_RagA"/>
</dbReference>
<dbReference type="GO" id="GO:0005525">
    <property type="term" value="F:GTP binding"/>
    <property type="evidence" value="ECO:0007669"/>
    <property type="project" value="UniProtKB-UniRule"/>
</dbReference>
<comment type="similarity">
    <text evidence="1 4">Belongs to the GTR/RAG GTP-binding protein family.</text>
</comment>
<dbReference type="SUPFAM" id="SSF52540">
    <property type="entry name" value="P-loop containing nucleoside triphosphate hydrolases"/>
    <property type="match status" value="1"/>
</dbReference>
<gene>
    <name evidence="5" type="ORF">M408DRAFT_325947</name>
</gene>
<dbReference type="Gene3D" id="3.40.50.300">
    <property type="entry name" value="P-loop containing nucleotide triphosphate hydrolases"/>
    <property type="match status" value="1"/>
</dbReference>
<name>A0A0C2XW89_SERVB</name>
<dbReference type="STRING" id="933852.A0A0C2XW89"/>
<dbReference type="GO" id="GO:0009267">
    <property type="term" value="P:cellular response to starvation"/>
    <property type="evidence" value="ECO:0007669"/>
    <property type="project" value="TreeGrafter"/>
</dbReference>
<evidence type="ECO:0000256" key="4">
    <source>
        <dbReference type="RuleBase" id="RU367014"/>
    </source>
</evidence>
<keyword evidence="3 4" id="KW-0342">GTP-binding</keyword>
<evidence type="ECO:0000256" key="2">
    <source>
        <dbReference type="ARBA" id="ARBA00022741"/>
    </source>
</evidence>